<dbReference type="PANTHER" id="PTHR30531:SF12">
    <property type="entry name" value="FLAGELLAR BIOSYNTHETIC PROTEIN FLHB"/>
    <property type="match status" value="1"/>
</dbReference>
<proteinExistence type="predicted"/>
<dbReference type="Pfam" id="PF01312">
    <property type="entry name" value="Bac_export_2"/>
    <property type="match status" value="1"/>
</dbReference>
<dbReference type="SUPFAM" id="SSF160544">
    <property type="entry name" value="EscU C-terminal domain-like"/>
    <property type="match status" value="1"/>
</dbReference>
<organism evidence="1 2">
    <name type="scientific">Cytobacillus mangrovibacter</name>
    <dbReference type="NCBI Taxonomy" id="3299024"/>
    <lineage>
        <taxon>Bacteria</taxon>
        <taxon>Bacillati</taxon>
        <taxon>Bacillota</taxon>
        <taxon>Bacilli</taxon>
        <taxon>Bacillales</taxon>
        <taxon>Bacillaceae</taxon>
        <taxon>Cytobacillus</taxon>
    </lineage>
</organism>
<dbReference type="Proteomes" id="UP001601058">
    <property type="component" value="Unassembled WGS sequence"/>
</dbReference>
<protein>
    <submittedName>
        <fullName evidence="1">EscU/YscU/HrcU family type III secretion system export apparatus switch protein</fullName>
    </submittedName>
</protein>
<dbReference type="PANTHER" id="PTHR30531">
    <property type="entry name" value="FLAGELLAR BIOSYNTHETIC PROTEIN FLHB"/>
    <property type="match status" value="1"/>
</dbReference>
<evidence type="ECO:0000313" key="2">
    <source>
        <dbReference type="Proteomes" id="UP001601058"/>
    </source>
</evidence>
<name>A0ABW6JTK9_9BACI</name>
<sequence length="104" mass="11763">MNKQEKNLRKEAVALTYDKYGKDAPRIAAKGKGLVAESILEQAKEHHIPIQEDPSLVELLGKLEINEQIPEELYQAVAEIFAFIYRTDQAAQKKGRSLSKSNRL</sequence>
<dbReference type="EMBL" id="JBIACJ010000001">
    <property type="protein sequence ID" value="MFE8695200.1"/>
    <property type="molecule type" value="Genomic_DNA"/>
</dbReference>
<dbReference type="Gene3D" id="3.40.1690.10">
    <property type="entry name" value="secretion proteins EscU"/>
    <property type="match status" value="1"/>
</dbReference>
<dbReference type="InterPro" id="IPR006135">
    <property type="entry name" value="T3SS_substrate_exporter"/>
</dbReference>
<dbReference type="RefSeq" id="WP_389214870.1">
    <property type="nucleotide sequence ID" value="NZ_JBIACJ010000001.1"/>
</dbReference>
<gene>
    <name evidence="1" type="ORF">ACFYKT_02385</name>
</gene>
<keyword evidence="2" id="KW-1185">Reference proteome</keyword>
<comment type="caution">
    <text evidence="1">The sequence shown here is derived from an EMBL/GenBank/DDBJ whole genome shotgun (WGS) entry which is preliminary data.</text>
</comment>
<reference evidence="1 2" key="1">
    <citation type="submission" date="2024-08" db="EMBL/GenBank/DDBJ databases">
        <title>Two novel Cytobacillus novel species.</title>
        <authorList>
            <person name="Liu G."/>
        </authorList>
    </citation>
    <scope>NUCLEOTIDE SEQUENCE [LARGE SCALE GENOMIC DNA]</scope>
    <source>
        <strain evidence="1 2">FJAT-53684</strain>
    </source>
</reference>
<evidence type="ECO:0000313" key="1">
    <source>
        <dbReference type="EMBL" id="MFE8695200.1"/>
    </source>
</evidence>
<accession>A0ABW6JTK9</accession>
<dbReference type="InterPro" id="IPR029025">
    <property type="entry name" value="T3SS_substrate_exporter_C"/>
</dbReference>